<evidence type="ECO:0000313" key="7">
    <source>
        <dbReference type="Proteomes" id="UP000217696"/>
    </source>
</evidence>
<comment type="similarity">
    <text evidence="2">Belongs to the oxidase-dependent Fe transporter (OFeT) (TC 9.A.10.1) family.</text>
</comment>
<reference evidence="6 7" key="1">
    <citation type="submission" date="2015-12" db="EMBL/GenBank/DDBJ databases">
        <title>Genome sequence of Aneurinibacillus soli.</title>
        <authorList>
            <person name="Lee J.S."/>
            <person name="Lee K.C."/>
            <person name="Kim K.K."/>
            <person name="Lee B.W."/>
        </authorList>
    </citation>
    <scope>NUCLEOTIDE SEQUENCE [LARGE SCALE GENOMIC DNA]</scope>
    <source>
        <strain evidence="6 7">CB4</strain>
    </source>
</reference>
<dbReference type="PANTHER" id="PTHR31632">
    <property type="entry name" value="IRON TRANSPORTER FTH1"/>
    <property type="match status" value="1"/>
</dbReference>
<sequence>MKRRIGAGLVTLLLVTLMLPSIIFADSAVDDMKKENQLVEQAIQSVQSGNIKAAQEKMDNFSSTWLSVEDGIKKQSMQAYRDIEDAMGQVQFTFAQQPVDKNTLLTNLKQLEQVNEKFITGQFPKESSTDKAPKADQGNIAGLVSLIDQTIGKIKQNDIQGAKGDVEKVRSMWLDVEGIVLTQSSKVYADAEKDMVTSYALLSSNPPKKAEAEKTLQNMRDYLAPLGAKTSYTMVDAVTILLREGLEGLLVVVALLGFLKKAGHEDKKKWIFYGVGAGFAVSIILGIIVQMLFSAGTFGNNNFLIAGWTGLFAAVMLLYMSYWLHSKSSTAQWQEYIRDQSTKALATGSLVSLAVLSFLAVFREGTETVLFYIGMASSISLTSLVTGIGIGLLSLVILSYLILKVGLKIPMRPFFIVSSILVFYLCFKFLGMGIHGLQLAGLLPATQASGLPSIESFAIYPTWESVIPQAVLLTAAIAVVIWNKRKDRKINQKLQTNKAS</sequence>
<evidence type="ECO:0000256" key="3">
    <source>
        <dbReference type="ARBA" id="ARBA00022692"/>
    </source>
</evidence>
<dbReference type="EMBL" id="AP017312">
    <property type="protein sequence ID" value="BAU28398.1"/>
    <property type="molecule type" value="Genomic_DNA"/>
</dbReference>
<keyword evidence="7" id="KW-1185">Reference proteome</keyword>
<evidence type="ECO:0000256" key="1">
    <source>
        <dbReference type="ARBA" id="ARBA00004141"/>
    </source>
</evidence>
<keyword evidence="3" id="KW-0812">Transmembrane</keyword>
<dbReference type="Proteomes" id="UP000217696">
    <property type="component" value="Chromosome"/>
</dbReference>
<keyword evidence="5" id="KW-0472">Membrane</keyword>
<dbReference type="OrthoDB" id="8215804at2"/>
<proteinExistence type="inferred from homology"/>
<evidence type="ECO:0000256" key="5">
    <source>
        <dbReference type="ARBA" id="ARBA00023136"/>
    </source>
</evidence>
<dbReference type="GO" id="GO:0033573">
    <property type="term" value="C:high-affinity iron permease complex"/>
    <property type="evidence" value="ECO:0007669"/>
    <property type="project" value="InterPro"/>
</dbReference>
<dbReference type="PANTHER" id="PTHR31632:SF2">
    <property type="entry name" value="PLASMA MEMBRANE IRON PERMEASE"/>
    <property type="match status" value="1"/>
</dbReference>
<organism evidence="6 7">
    <name type="scientific">Aneurinibacillus soli</name>
    <dbReference type="NCBI Taxonomy" id="1500254"/>
    <lineage>
        <taxon>Bacteria</taxon>
        <taxon>Bacillati</taxon>
        <taxon>Bacillota</taxon>
        <taxon>Bacilli</taxon>
        <taxon>Bacillales</taxon>
        <taxon>Paenibacillaceae</taxon>
        <taxon>Aneurinibacillus group</taxon>
        <taxon>Aneurinibacillus</taxon>
    </lineage>
</organism>
<gene>
    <name evidence="6" type="primary">efeU_1</name>
    <name evidence="6" type="ORF">CB4_02572</name>
</gene>
<dbReference type="InterPro" id="IPR004923">
    <property type="entry name" value="FTR1/Fip1/EfeU"/>
</dbReference>
<dbReference type="Pfam" id="PF03239">
    <property type="entry name" value="FTR1"/>
    <property type="match status" value="1"/>
</dbReference>
<protein>
    <submittedName>
        <fullName evidence="6">Ferrous iron permease EfeU</fullName>
    </submittedName>
</protein>
<dbReference type="RefSeq" id="WP_096466156.1">
    <property type="nucleotide sequence ID" value="NZ_AP017312.1"/>
</dbReference>
<name>A0A0U5BJM3_9BACL</name>
<evidence type="ECO:0000256" key="2">
    <source>
        <dbReference type="ARBA" id="ARBA00008333"/>
    </source>
</evidence>
<evidence type="ECO:0000256" key="4">
    <source>
        <dbReference type="ARBA" id="ARBA00022989"/>
    </source>
</evidence>
<keyword evidence="4" id="KW-1133">Transmembrane helix</keyword>
<comment type="subcellular location">
    <subcellularLocation>
        <location evidence="1">Membrane</location>
        <topology evidence="1">Multi-pass membrane protein</topology>
    </subcellularLocation>
</comment>
<dbReference type="KEGG" id="asoc:CB4_02572"/>
<dbReference type="GO" id="GO:0015093">
    <property type="term" value="F:ferrous iron transmembrane transporter activity"/>
    <property type="evidence" value="ECO:0007669"/>
    <property type="project" value="TreeGrafter"/>
</dbReference>
<evidence type="ECO:0000313" key="6">
    <source>
        <dbReference type="EMBL" id="BAU28398.1"/>
    </source>
</evidence>
<accession>A0A0U5BJM3</accession>
<dbReference type="AlphaFoldDB" id="A0A0U5BJM3"/>